<dbReference type="RefSeq" id="XP_015658167.1">
    <property type="nucleotide sequence ID" value="XM_015803525.1"/>
</dbReference>
<feature type="compositionally biased region" description="Low complexity" evidence="2">
    <location>
        <begin position="15"/>
        <end position="25"/>
    </location>
</feature>
<evidence type="ECO:0000313" key="5">
    <source>
        <dbReference type="Proteomes" id="UP000037923"/>
    </source>
</evidence>
<accession>A0A0N1J4S2</accession>
<dbReference type="PROSITE" id="PS51746">
    <property type="entry name" value="PPM_2"/>
    <property type="match status" value="1"/>
</dbReference>
<dbReference type="Proteomes" id="UP000037923">
    <property type="component" value="Unassembled WGS sequence"/>
</dbReference>
<dbReference type="PANTHER" id="PTHR12320">
    <property type="entry name" value="PROTEIN PHOSPHATASE 2C"/>
    <property type="match status" value="1"/>
</dbReference>
<dbReference type="Pfam" id="PF07228">
    <property type="entry name" value="SpoIIE"/>
    <property type="match status" value="1"/>
</dbReference>
<dbReference type="VEuPathDB" id="TriTrypDB:LpyrH10_10_2570"/>
<evidence type="ECO:0000313" key="4">
    <source>
        <dbReference type="EMBL" id="KPA79728.1"/>
    </source>
</evidence>
<protein>
    <recommendedName>
        <fullName evidence="1">Protein phosphatase</fullName>
        <ecNumber evidence="1">3.1.3.16</ecNumber>
    </recommendedName>
</protein>
<dbReference type="OrthoDB" id="60843at2759"/>
<feature type="domain" description="PPM-type phosphatase" evidence="3">
    <location>
        <begin position="75"/>
        <end position="358"/>
    </location>
</feature>
<dbReference type="SUPFAM" id="SSF81606">
    <property type="entry name" value="PP2C-like"/>
    <property type="match status" value="1"/>
</dbReference>
<evidence type="ECO:0000256" key="2">
    <source>
        <dbReference type="SAM" id="MobiDB-lite"/>
    </source>
</evidence>
<keyword evidence="1" id="KW-0479">Metal-binding</keyword>
<organism evidence="4 5">
    <name type="scientific">Leptomonas pyrrhocoris</name>
    <name type="common">Firebug parasite</name>
    <dbReference type="NCBI Taxonomy" id="157538"/>
    <lineage>
        <taxon>Eukaryota</taxon>
        <taxon>Discoba</taxon>
        <taxon>Euglenozoa</taxon>
        <taxon>Kinetoplastea</taxon>
        <taxon>Metakinetoplastina</taxon>
        <taxon>Trypanosomatida</taxon>
        <taxon>Trypanosomatidae</taxon>
        <taxon>Leishmaniinae</taxon>
        <taxon>Leptomonas</taxon>
    </lineage>
</organism>
<dbReference type="Gene3D" id="3.60.40.10">
    <property type="entry name" value="PPM-type phosphatase domain"/>
    <property type="match status" value="1"/>
</dbReference>
<comment type="similarity">
    <text evidence="1">Belongs to the PP2C family.</text>
</comment>
<sequence>MGGSNSVPLLPDGQPTPQAQAQASAYDVASWGAPPDEAPVSEKDPTELVLQSWAFCKAKPTPQKMYRSDVDERKRRQSVSWRKRASFVELDCGEDSFFVANNYKVIGVADGVGGWRSEGVDPAIFANALMENAKLYAETHRDDDDPERVLNAAYTKVVKDGHVKVGSSTACVAALRREEDGTHTLDVANLGDSGLMVVRNRVPYFRVHEKVHGFNAPFQLGVLPKSMVGRAFSDRPQDCVRESVPVQEGDVIVMGTDGLFDNCFNAHLASDAGWIGKVEESAITKIPFVGFWLSGLLAEEKIEYVDPYRVAQRIVADAYKTSINPEASTPWSSMLRQFGEADAKGGKPDDITVLLSRVSTREELNNNASW</sequence>
<dbReference type="SMART" id="SM00332">
    <property type="entry name" value="PP2Cc"/>
    <property type="match status" value="1"/>
</dbReference>
<comment type="cofactor">
    <cofactor evidence="1">
        <name>Mg(2+)</name>
        <dbReference type="ChEBI" id="CHEBI:18420"/>
    </cofactor>
</comment>
<keyword evidence="1" id="KW-0378">Hydrolase</keyword>
<dbReference type="AlphaFoldDB" id="A0A0N1J4S2"/>
<keyword evidence="1" id="KW-0464">Manganese</keyword>
<gene>
    <name evidence="4" type="ORF">ABB37_05488</name>
</gene>
<dbReference type="EMBL" id="LGTL01000010">
    <property type="protein sequence ID" value="KPA79729.1"/>
    <property type="molecule type" value="Genomic_DNA"/>
</dbReference>
<comment type="cofactor">
    <cofactor evidence="1">
        <name>Mn(2+)</name>
        <dbReference type="ChEBI" id="CHEBI:29035"/>
    </cofactor>
</comment>
<comment type="catalytic activity">
    <reaction evidence="1">
        <text>O-phospho-L-threonyl-[protein] + H2O = L-threonyl-[protein] + phosphate</text>
        <dbReference type="Rhea" id="RHEA:47004"/>
        <dbReference type="Rhea" id="RHEA-COMP:11060"/>
        <dbReference type="Rhea" id="RHEA-COMP:11605"/>
        <dbReference type="ChEBI" id="CHEBI:15377"/>
        <dbReference type="ChEBI" id="CHEBI:30013"/>
        <dbReference type="ChEBI" id="CHEBI:43474"/>
        <dbReference type="ChEBI" id="CHEBI:61977"/>
        <dbReference type="EC" id="3.1.3.16"/>
    </reaction>
</comment>
<comment type="catalytic activity">
    <reaction evidence="1">
        <text>O-phospho-L-seryl-[protein] + H2O = L-seryl-[protein] + phosphate</text>
        <dbReference type="Rhea" id="RHEA:20629"/>
        <dbReference type="Rhea" id="RHEA-COMP:9863"/>
        <dbReference type="Rhea" id="RHEA-COMP:11604"/>
        <dbReference type="ChEBI" id="CHEBI:15377"/>
        <dbReference type="ChEBI" id="CHEBI:29999"/>
        <dbReference type="ChEBI" id="CHEBI:43474"/>
        <dbReference type="ChEBI" id="CHEBI:83421"/>
        <dbReference type="EC" id="3.1.3.16"/>
    </reaction>
</comment>
<keyword evidence="1" id="KW-0460">Magnesium</keyword>
<dbReference type="InterPro" id="IPR036457">
    <property type="entry name" value="PPM-type-like_dom_sf"/>
</dbReference>
<evidence type="ECO:0000256" key="1">
    <source>
        <dbReference type="RuleBase" id="RU366020"/>
    </source>
</evidence>
<comment type="caution">
    <text evidence="4">The sequence shown here is derived from an EMBL/GenBank/DDBJ whole genome shotgun (WGS) entry which is preliminary data.</text>
</comment>
<feature type="region of interest" description="Disordered" evidence="2">
    <location>
        <begin position="1"/>
        <end position="44"/>
    </location>
</feature>
<dbReference type="EC" id="3.1.3.16" evidence="1"/>
<dbReference type="OMA" id="AYSEPQT"/>
<dbReference type="GO" id="GO:0004722">
    <property type="term" value="F:protein serine/threonine phosphatase activity"/>
    <property type="evidence" value="ECO:0007669"/>
    <property type="project" value="UniProtKB-EC"/>
</dbReference>
<dbReference type="InterPro" id="IPR039123">
    <property type="entry name" value="PPTC7"/>
</dbReference>
<dbReference type="PANTHER" id="PTHR12320:SF37">
    <property type="entry name" value="PROTEIN PHOSPHATASE"/>
    <property type="match status" value="1"/>
</dbReference>
<evidence type="ECO:0000259" key="3">
    <source>
        <dbReference type="PROSITE" id="PS51746"/>
    </source>
</evidence>
<dbReference type="EMBL" id="LGTL01000010">
    <property type="protein sequence ID" value="KPA79728.1"/>
    <property type="molecule type" value="Genomic_DNA"/>
</dbReference>
<keyword evidence="1" id="KW-0904">Protein phosphatase</keyword>
<dbReference type="RefSeq" id="XP_015658168.1">
    <property type="nucleotide sequence ID" value="XM_015803526.1"/>
</dbReference>
<dbReference type="InterPro" id="IPR001932">
    <property type="entry name" value="PPM-type_phosphatase-like_dom"/>
</dbReference>
<reference evidence="4 5" key="1">
    <citation type="submission" date="2015-07" db="EMBL/GenBank/DDBJ databases">
        <title>High-quality genome of monoxenous trypanosomatid Leptomonas pyrrhocoris.</title>
        <authorList>
            <person name="Flegontov P."/>
            <person name="Butenko A."/>
            <person name="Firsov S."/>
            <person name="Vlcek C."/>
            <person name="Logacheva M.D."/>
            <person name="Field M."/>
            <person name="Filatov D."/>
            <person name="Flegontova O."/>
            <person name="Gerasimov E."/>
            <person name="Jackson A.P."/>
            <person name="Kelly S."/>
            <person name="Opperdoes F."/>
            <person name="O'Reilly A."/>
            <person name="Votypka J."/>
            <person name="Yurchenko V."/>
            <person name="Lukes J."/>
        </authorList>
    </citation>
    <scope>NUCLEOTIDE SEQUENCE [LARGE SCALE GENOMIC DNA]</scope>
    <source>
        <strain evidence="4">H10</strain>
    </source>
</reference>
<dbReference type="GO" id="GO:0046872">
    <property type="term" value="F:metal ion binding"/>
    <property type="evidence" value="ECO:0007669"/>
    <property type="project" value="UniProtKB-UniRule"/>
</dbReference>
<name>A0A0N1J4S2_LEPPY</name>
<dbReference type="SMART" id="SM00331">
    <property type="entry name" value="PP2C_SIG"/>
    <property type="match status" value="1"/>
</dbReference>
<keyword evidence="5" id="KW-1185">Reference proteome</keyword>
<proteinExistence type="inferred from homology"/>
<dbReference type="GeneID" id="26905778"/>